<dbReference type="RefSeq" id="XP_066651447.1">
    <property type="nucleotide sequence ID" value="XM_066803388.1"/>
</dbReference>
<accession>A0ABR1L8Q3</accession>
<protein>
    <submittedName>
        <fullName evidence="3">Uncharacterized protein</fullName>
    </submittedName>
</protein>
<reference evidence="3 4" key="1">
    <citation type="submission" date="2024-04" db="EMBL/GenBank/DDBJ databases">
        <title>Phyllosticta paracitricarpa is synonymous to the EU quarantine fungus P. citricarpa based on phylogenomic analyses.</title>
        <authorList>
            <consortium name="Lawrence Berkeley National Laboratory"/>
            <person name="Van ingen-buijs V.A."/>
            <person name="Van westerhoven A.C."/>
            <person name="Haridas S."/>
            <person name="Skiadas P."/>
            <person name="Martin F."/>
            <person name="Groenewald J.Z."/>
            <person name="Crous P.W."/>
            <person name="Seidl M.F."/>
        </authorList>
    </citation>
    <scope>NUCLEOTIDE SEQUENCE [LARGE SCALE GENOMIC DNA]</scope>
    <source>
        <strain evidence="3 4">CPC 17464</strain>
    </source>
</reference>
<gene>
    <name evidence="3" type="ORF">J3D65DRAFT_671388</name>
</gene>
<evidence type="ECO:0000313" key="4">
    <source>
        <dbReference type="Proteomes" id="UP001360953"/>
    </source>
</evidence>
<keyword evidence="2" id="KW-1133">Transmembrane helix</keyword>
<dbReference type="GeneID" id="92036294"/>
<feature type="transmembrane region" description="Helical" evidence="2">
    <location>
        <begin position="12"/>
        <end position="31"/>
    </location>
</feature>
<keyword evidence="4" id="KW-1185">Reference proteome</keyword>
<feature type="region of interest" description="Disordered" evidence="1">
    <location>
        <begin position="84"/>
        <end position="133"/>
    </location>
</feature>
<sequence>MGPGQEHQSEAPWQIVLMGIGLPVVGLYFTFTESVERSWDIMFKYPMRLSQLDCVDDLPYGDRWIRELWLQTLCQNRCDVEPRSIAPGPGSDFDPQTLPPDSTPSSKEIKPSAPSFDGRTSFANGERLTGQAL</sequence>
<evidence type="ECO:0000256" key="2">
    <source>
        <dbReference type="SAM" id="Phobius"/>
    </source>
</evidence>
<comment type="caution">
    <text evidence="3">The sequence shown here is derived from an EMBL/GenBank/DDBJ whole genome shotgun (WGS) entry which is preliminary data.</text>
</comment>
<keyword evidence="2" id="KW-0812">Transmembrane</keyword>
<dbReference type="Proteomes" id="UP001360953">
    <property type="component" value="Unassembled WGS sequence"/>
</dbReference>
<keyword evidence="2" id="KW-0472">Membrane</keyword>
<proteinExistence type="predicted"/>
<evidence type="ECO:0000256" key="1">
    <source>
        <dbReference type="SAM" id="MobiDB-lite"/>
    </source>
</evidence>
<dbReference type="EMBL" id="JBBPEH010000012">
    <property type="protein sequence ID" value="KAK7531623.1"/>
    <property type="molecule type" value="Genomic_DNA"/>
</dbReference>
<evidence type="ECO:0000313" key="3">
    <source>
        <dbReference type="EMBL" id="KAK7531623.1"/>
    </source>
</evidence>
<name>A0ABR1L8Q3_9PEZI</name>
<organism evidence="3 4">
    <name type="scientific">Phyllosticta citribraziliensis</name>
    <dbReference type="NCBI Taxonomy" id="989973"/>
    <lineage>
        <taxon>Eukaryota</taxon>
        <taxon>Fungi</taxon>
        <taxon>Dikarya</taxon>
        <taxon>Ascomycota</taxon>
        <taxon>Pezizomycotina</taxon>
        <taxon>Dothideomycetes</taxon>
        <taxon>Dothideomycetes incertae sedis</taxon>
        <taxon>Botryosphaeriales</taxon>
        <taxon>Phyllostictaceae</taxon>
        <taxon>Phyllosticta</taxon>
    </lineage>
</organism>